<keyword evidence="2" id="KW-1003">Cell membrane</keyword>
<dbReference type="Pfam" id="PF07690">
    <property type="entry name" value="MFS_1"/>
    <property type="match status" value="1"/>
</dbReference>
<evidence type="ECO:0000256" key="3">
    <source>
        <dbReference type="ARBA" id="ARBA00022692"/>
    </source>
</evidence>
<keyword evidence="3 6" id="KW-0812">Transmembrane</keyword>
<feature type="domain" description="Major facilitator superfamily (MFS) profile" evidence="7">
    <location>
        <begin position="8"/>
        <end position="382"/>
    </location>
</feature>
<dbReference type="RefSeq" id="WP_154377350.1">
    <property type="nucleotide sequence ID" value="NZ_WKJJ01000013.1"/>
</dbReference>
<keyword evidence="4 6" id="KW-1133">Transmembrane helix</keyword>
<dbReference type="CDD" id="cd17324">
    <property type="entry name" value="MFS_NepI_like"/>
    <property type="match status" value="1"/>
</dbReference>
<comment type="subcellular location">
    <subcellularLocation>
        <location evidence="1">Cell membrane</location>
        <topology evidence="1">Multi-pass membrane protein</topology>
    </subcellularLocation>
</comment>
<evidence type="ECO:0000256" key="6">
    <source>
        <dbReference type="SAM" id="Phobius"/>
    </source>
</evidence>
<feature type="transmembrane region" description="Helical" evidence="6">
    <location>
        <begin position="268"/>
        <end position="289"/>
    </location>
</feature>
<dbReference type="GO" id="GO:0022857">
    <property type="term" value="F:transmembrane transporter activity"/>
    <property type="evidence" value="ECO:0007669"/>
    <property type="project" value="InterPro"/>
</dbReference>
<dbReference type="InterPro" id="IPR036259">
    <property type="entry name" value="MFS_trans_sf"/>
</dbReference>
<feature type="transmembrane region" description="Helical" evidence="6">
    <location>
        <begin position="235"/>
        <end position="256"/>
    </location>
</feature>
<dbReference type="EMBL" id="WKJJ01000013">
    <property type="protein sequence ID" value="MRV74094.1"/>
    <property type="molecule type" value="Genomic_DNA"/>
</dbReference>
<feature type="transmembrane region" description="Helical" evidence="6">
    <location>
        <begin position="99"/>
        <end position="119"/>
    </location>
</feature>
<evidence type="ECO:0000256" key="2">
    <source>
        <dbReference type="ARBA" id="ARBA00022475"/>
    </source>
</evidence>
<dbReference type="PROSITE" id="PS50850">
    <property type="entry name" value="MFS"/>
    <property type="match status" value="1"/>
</dbReference>
<keyword evidence="5 6" id="KW-0472">Membrane</keyword>
<evidence type="ECO:0000256" key="5">
    <source>
        <dbReference type="ARBA" id="ARBA00023136"/>
    </source>
</evidence>
<dbReference type="AlphaFoldDB" id="A0A7X2IQD3"/>
<evidence type="ECO:0000313" key="8">
    <source>
        <dbReference type="EMBL" id="MRV74094.1"/>
    </source>
</evidence>
<proteinExistence type="predicted"/>
<sequence>MHFFARNKLLFGWLTMFLVGTDLFIISPFLPAIAADMHSTPASLGVLVGGFSIAYALLCPLQGQIAERTGARKVLAFGITSLVLANLATAWATTLPLLIASRCFAGLAAASISPMIYALTAASAPPERRAFSLAIVNSGLVLSLVGGAPVGMMIAAWSDWRDVFVLIAILLAMMLPFNLRCWPVTASAPSPSASHAGSLRGAWVFLVTMVAWSVAVYTSYTYLGSALALQFASMPGTVAMLIACYGAGATLGGLSGGKLADRYGAHRVVQGSFVMMAVAFGALAALYAGPSTRQPPLLGPALFAVALVSFGLFPALQACAAKVFPSRRASVMALMGSSLYVGITLGSVTGGAIYADAGFHWVATASSVLAGLGLLISIPAMRAASDEPMPAFAVQQK</sequence>
<feature type="transmembrane region" description="Helical" evidence="6">
    <location>
        <begin position="203"/>
        <end position="223"/>
    </location>
</feature>
<organism evidence="8 9">
    <name type="scientific">Pseudoduganella rivuli</name>
    <dbReference type="NCBI Taxonomy" id="2666085"/>
    <lineage>
        <taxon>Bacteria</taxon>
        <taxon>Pseudomonadati</taxon>
        <taxon>Pseudomonadota</taxon>
        <taxon>Betaproteobacteria</taxon>
        <taxon>Burkholderiales</taxon>
        <taxon>Oxalobacteraceae</taxon>
        <taxon>Telluria group</taxon>
        <taxon>Pseudoduganella</taxon>
    </lineage>
</organism>
<evidence type="ECO:0000256" key="1">
    <source>
        <dbReference type="ARBA" id="ARBA00004651"/>
    </source>
</evidence>
<feature type="transmembrane region" description="Helical" evidence="6">
    <location>
        <begin position="74"/>
        <end position="93"/>
    </location>
</feature>
<feature type="transmembrane region" description="Helical" evidence="6">
    <location>
        <begin position="361"/>
        <end position="381"/>
    </location>
</feature>
<feature type="transmembrane region" description="Helical" evidence="6">
    <location>
        <begin position="9"/>
        <end position="30"/>
    </location>
</feature>
<keyword evidence="9" id="KW-1185">Reference proteome</keyword>
<protein>
    <submittedName>
        <fullName evidence="8">MFS transporter</fullName>
    </submittedName>
</protein>
<evidence type="ECO:0000259" key="7">
    <source>
        <dbReference type="PROSITE" id="PS50850"/>
    </source>
</evidence>
<feature type="transmembrane region" description="Helical" evidence="6">
    <location>
        <begin position="301"/>
        <end position="324"/>
    </location>
</feature>
<feature type="transmembrane region" description="Helical" evidence="6">
    <location>
        <begin position="131"/>
        <end position="157"/>
    </location>
</feature>
<dbReference type="Proteomes" id="UP000446768">
    <property type="component" value="Unassembled WGS sequence"/>
</dbReference>
<dbReference type="SUPFAM" id="SSF103473">
    <property type="entry name" value="MFS general substrate transporter"/>
    <property type="match status" value="1"/>
</dbReference>
<evidence type="ECO:0000256" key="4">
    <source>
        <dbReference type="ARBA" id="ARBA00022989"/>
    </source>
</evidence>
<dbReference type="InterPro" id="IPR050189">
    <property type="entry name" value="MFS_Efflux_Transporters"/>
</dbReference>
<comment type="caution">
    <text evidence="8">The sequence shown here is derived from an EMBL/GenBank/DDBJ whole genome shotgun (WGS) entry which is preliminary data.</text>
</comment>
<dbReference type="Gene3D" id="1.20.1250.20">
    <property type="entry name" value="MFS general substrate transporter like domains"/>
    <property type="match status" value="2"/>
</dbReference>
<dbReference type="GO" id="GO:0005886">
    <property type="term" value="C:plasma membrane"/>
    <property type="evidence" value="ECO:0007669"/>
    <property type="project" value="UniProtKB-SubCell"/>
</dbReference>
<feature type="transmembrane region" description="Helical" evidence="6">
    <location>
        <begin position="163"/>
        <end position="182"/>
    </location>
</feature>
<accession>A0A7X2IQD3</accession>
<feature type="transmembrane region" description="Helical" evidence="6">
    <location>
        <begin position="331"/>
        <end position="355"/>
    </location>
</feature>
<gene>
    <name evidence="8" type="ORF">GJ700_20505</name>
</gene>
<dbReference type="PANTHER" id="PTHR43124">
    <property type="entry name" value="PURINE EFFLUX PUMP PBUE"/>
    <property type="match status" value="1"/>
</dbReference>
<dbReference type="PANTHER" id="PTHR43124:SF10">
    <property type="entry name" value="PURINE EFFLUX PUMP PBUE"/>
    <property type="match status" value="1"/>
</dbReference>
<feature type="transmembrane region" description="Helical" evidence="6">
    <location>
        <begin position="42"/>
        <end position="62"/>
    </location>
</feature>
<evidence type="ECO:0000313" key="9">
    <source>
        <dbReference type="Proteomes" id="UP000446768"/>
    </source>
</evidence>
<name>A0A7X2IQD3_9BURK</name>
<dbReference type="InterPro" id="IPR011701">
    <property type="entry name" value="MFS"/>
</dbReference>
<reference evidence="8 9" key="1">
    <citation type="submission" date="2019-11" db="EMBL/GenBank/DDBJ databases">
        <title>Novel species isolated from a subtropical stream in China.</title>
        <authorList>
            <person name="Lu H."/>
        </authorList>
    </citation>
    <scope>NUCLEOTIDE SEQUENCE [LARGE SCALE GENOMIC DNA]</scope>
    <source>
        <strain evidence="8 9">FT92W</strain>
    </source>
</reference>
<dbReference type="InterPro" id="IPR020846">
    <property type="entry name" value="MFS_dom"/>
</dbReference>